<dbReference type="GO" id="GO:0008684">
    <property type="term" value="F:2-oxopent-4-enoate hydratase activity"/>
    <property type="evidence" value="ECO:0007669"/>
    <property type="project" value="TreeGrafter"/>
</dbReference>
<dbReference type="SUPFAM" id="SSF56529">
    <property type="entry name" value="FAH"/>
    <property type="match status" value="1"/>
</dbReference>
<reference evidence="1" key="1">
    <citation type="submission" date="2021-04" db="EMBL/GenBank/DDBJ databases">
        <title>The complete genome sequence of Caulobacter sp. S6.</title>
        <authorList>
            <person name="Tang Y."/>
            <person name="Ouyang W."/>
            <person name="Liu Q."/>
            <person name="Huang B."/>
            <person name="Guo Z."/>
            <person name="Lei P."/>
        </authorList>
    </citation>
    <scope>NUCLEOTIDE SEQUENCE</scope>
    <source>
        <strain evidence="1">S6</strain>
    </source>
</reference>
<sequence length="273" mass="28838">MISTHLFELTALVVDAHGTARPVAPALRRAAQFDLQDGYAVQADVWKLRGRRTAGYKIGLTSPPAQKAFETTEPIVGTLADPDLVRSPATIAAGAFPLFAEAEIAFLIGADFPPAAAPFSEADVLARIENAHASIELCRSRYGWEDVSLAELVADNSNAALLAIGEPLRDWRSADLTCAPVTLRRKGHDDIRGSTAAVLGDPRRAITWLANWLAQRGESLTAGQVVASGSCTGVTPLGEIEELVADFGLLGQARVTIGPDETNRAGASAWTSA</sequence>
<gene>
    <name evidence="1" type="ORF">KCG34_10700</name>
</gene>
<dbReference type="Gene3D" id="3.90.850.10">
    <property type="entry name" value="Fumarylacetoacetase-like, C-terminal domain"/>
    <property type="match status" value="1"/>
</dbReference>
<evidence type="ECO:0000313" key="1">
    <source>
        <dbReference type="EMBL" id="QUD90290.1"/>
    </source>
</evidence>
<dbReference type="PANTHER" id="PTHR30143:SF0">
    <property type="entry name" value="2-KETO-4-PENTENOATE HYDRATASE"/>
    <property type="match status" value="1"/>
</dbReference>
<organism evidence="1 2">
    <name type="scientific">Phenylobacterium montanum</name>
    <dbReference type="NCBI Taxonomy" id="2823693"/>
    <lineage>
        <taxon>Bacteria</taxon>
        <taxon>Pseudomonadati</taxon>
        <taxon>Pseudomonadota</taxon>
        <taxon>Alphaproteobacteria</taxon>
        <taxon>Caulobacterales</taxon>
        <taxon>Caulobacteraceae</taxon>
        <taxon>Phenylobacterium</taxon>
    </lineage>
</organism>
<evidence type="ECO:0000313" key="2">
    <source>
        <dbReference type="Proteomes" id="UP000676409"/>
    </source>
</evidence>
<dbReference type="Proteomes" id="UP000676409">
    <property type="component" value="Chromosome"/>
</dbReference>
<dbReference type="PANTHER" id="PTHR30143">
    <property type="entry name" value="ACID HYDRATASE"/>
    <property type="match status" value="1"/>
</dbReference>
<evidence type="ECO:0008006" key="3">
    <source>
        <dbReference type="Google" id="ProtNLM"/>
    </source>
</evidence>
<dbReference type="InterPro" id="IPR050772">
    <property type="entry name" value="Hydratase-Decarb/MhpD_sf"/>
</dbReference>
<proteinExistence type="predicted"/>
<name>A0A975G366_9CAUL</name>
<dbReference type="RefSeq" id="WP_211940341.1">
    <property type="nucleotide sequence ID" value="NZ_CP073078.1"/>
</dbReference>
<accession>A0A975G366</accession>
<dbReference type="KEGG" id="caul:KCG34_10700"/>
<dbReference type="AlphaFoldDB" id="A0A975G366"/>
<keyword evidence="2" id="KW-1185">Reference proteome</keyword>
<dbReference type="EMBL" id="CP073078">
    <property type="protein sequence ID" value="QUD90290.1"/>
    <property type="molecule type" value="Genomic_DNA"/>
</dbReference>
<protein>
    <recommendedName>
        <fullName evidence="3">2-keto-4-pentenoate hydratase</fullName>
    </recommendedName>
</protein>
<dbReference type="InterPro" id="IPR036663">
    <property type="entry name" value="Fumarylacetoacetase_C_sf"/>
</dbReference>
<dbReference type="GO" id="GO:0005737">
    <property type="term" value="C:cytoplasm"/>
    <property type="evidence" value="ECO:0007669"/>
    <property type="project" value="TreeGrafter"/>
</dbReference>